<evidence type="ECO:0000256" key="13">
    <source>
        <dbReference type="RuleBase" id="RU365103"/>
    </source>
</evidence>
<keyword evidence="7 13" id="KW-0808">Transferase</keyword>
<name>A0AAU8BJ38_9VIBR</name>
<dbReference type="Pfam" id="PF00534">
    <property type="entry name" value="Glycos_transf_1"/>
    <property type="match status" value="1"/>
</dbReference>
<keyword evidence="13" id="KW-1003">Cell membrane</keyword>
<feature type="site" description="Transition state stabilizer" evidence="12">
    <location>
        <position position="132"/>
    </location>
</feature>
<keyword evidence="13" id="KW-1133">Transmembrane helix</keyword>
<evidence type="ECO:0000256" key="4">
    <source>
        <dbReference type="ARBA" id="ARBA00012621"/>
    </source>
</evidence>
<comment type="similarity">
    <text evidence="3">Belongs to the glycosyltransferase group 1 family. Glycosyltransferase 30 subfamily.</text>
</comment>
<proteinExistence type="inferred from homology"/>
<comment type="pathway">
    <text evidence="2 13">Bacterial outer membrane biogenesis; LPS core biosynthesis.</text>
</comment>
<organism evidence="16">
    <name type="scientific">Vibrio chaetopteri</name>
    <dbReference type="NCBI Taxonomy" id="3016528"/>
    <lineage>
        <taxon>Bacteria</taxon>
        <taxon>Pseudomonadati</taxon>
        <taxon>Pseudomonadota</taxon>
        <taxon>Gammaproteobacteria</taxon>
        <taxon>Vibrionales</taxon>
        <taxon>Vibrionaceae</taxon>
        <taxon>Vibrio</taxon>
    </lineage>
</organism>
<dbReference type="EC" id="2.4.99.12" evidence="4 13"/>
<dbReference type="InterPro" id="IPR038107">
    <property type="entry name" value="Glycos_transf_N_sf"/>
</dbReference>
<keyword evidence="8" id="KW-0735">Signal-anchor</keyword>
<feature type="transmembrane region" description="Helical" evidence="13">
    <location>
        <begin position="6"/>
        <end position="23"/>
    </location>
</feature>
<evidence type="ECO:0000256" key="7">
    <source>
        <dbReference type="ARBA" id="ARBA00022679"/>
    </source>
</evidence>
<gene>
    <name evidence="16" type="primary">waaA</name>
    <name evidence="16" type="ORF">PG915_01795</name>
</gene>
<evidence type="ECO:0000259" key="14">
    <source>
        <dbReference type="Pfam" id="PF00534"/>
    </source>
</evidence>
<keyword evidence="13" id="KW-0472">Membrane</keyword>
<dbReference type="EMBL" id="CP115920">
    <property type="protein sequence ID" value="XCD16336.1"/>
    <property type="molecule type" value="Genomic_DNA"/>
</dbReference>
<keyword evidence="13" id="KW-0448">Lipopolysaccharide biosynthesis</keyword>
<dbReference type="PANTHER" id="PTHR42755:SF1">
    <property type="entry name" value="3-DEOXY-D-MANNO-OCTULOSONIC ACID TRANSFERASE, MITOCHONDRIAL-RELATED"/>
    <property type="match status" value="1"/>
</dbReference>
<dbReference type="KEGG" id="vck:PG915_01795"/>
<evidence type="ECO:0000256" key="10">
    <source>
        <dbReference type="ARBA" id="ARBA00049183"/>
    </source>
</evidence>
<dbReference type="Gene3D" id="3.40.50.2000">
    <property type="entry name" value="Glycogen Phosphorylase B"/>
    <property type="match status" value="1"/>
</dbReference>
<feature type="domain" description="3-deoxy-D-manno-octulosonic-acid transferase N-terminal" evidence="15">
    <location>
        <begin position="34"/>
        <end position="213"/>
    </location>
</feature>
<dbReference type="FunFam" id="3.40.50.2000:FF:000032">
    <property type="entry name" value="3-deoxy-D-manno-octulosonic acid transferase"/>
    <property type="match status" value="1"/>
</dbReference>
<feature type="domain" description="Glycosyl transferase family 1" evidence="14">
    <location>
        <begin position="236"/>
        <end position="405"/>
    </location>
</feature>
<comment type="catalytic activity">
    <reaction evidence="10 13">
        <text>lipid IVA (E. coli) + CMP-3-deoxy-beta-D-manno-octulosonate = alpha-Kdo-(2-&gt;6)-lipid IVA (E. coli) + CMP + H(+)</text>
        <dbReference type="Rhea" id="RHEA:28066"/>
        <dbReference type="ChEBI" id="CHEBI:15378"/>
        <dbReference type="ChEBI" id="CHEBI:58603"/>
        <dbReference type="ChEBI" id="CHEBI:60364"/>
        <dbReference type="ChEBI" id="CHEBI:60377"/>
        <dbReference type="ChEBI" id="CHEBI:85987"/>
        <dbReference type="EC" id="2.4.99.12"/>
    </reaction>
</comment>
<dbReference type="GO" id="GO:0005886">
    <property type="term" value="C:plasma membrane"/>
    <property type="evidence" value="ECO:0007669"/>
    <property type="project" value="UniProtKB-SubCell"/>
</dbReference>
<evidence type="ECO:0000256" key="8">
    <source>
        <dbReference type="ARBA" id="ARBA00022968"/>
    </source>
</evidence>
<evidence type="ECO:0000256" key="9">
    <source>
        <dbReference type="ARBA" id="ARBA00031445"/>
    </source>
</evidence>
<feature type="site" description="Transition state stabilizer" evidence="12">
    <location>
        <position position="210"/>
    </location>
</feature>
<dbReference type="GO" id="GO:0043842">
    <property type="term" value="F:Kdo transferase activity"/>
    <property type="evidence" value="ECO:0007669"/>
    <property type="project" value="UniProtKB-EC"/>
</dbReference>
<sequence length="425" mass="47171">MIVRFVYTLLLAIVAPVFLYGLFKSKPGKPSVGKRWREHFGVTPPLKRSSNPVIWFHAVSVGEVLAVTPLIKRYAAENPNSQIVITTTTATGAEQAEKLSHIAEHRYMPLDFCFAVKRFMCVIKPSKMIIVETELWPNTLHSVAHAGVPITVINARLSERSCRRYQRIQPLFNTIAPTISVLCCQFDDDANRFKRLGVASERIYVTGSIKFDIHVSEQQIEKGGSLRASFGQERPVWIAASTHNGEDEHILEVHRQLLHKHPDLLLIIVPRHPERFNDVAKLCHDHGFNTEKRSEMASELTAKTSIVVGDTMGEMMTYLAASDVCFMGGSLLGKKVGGHNLLEPAAIGIPSLIGPSYFNFKEITQQLVDNQGTIVCENTEQIFCSVSKLIEKPSLASTMGSASQQVVRQNQGALTRTLDSLSTPV</sequence>
<evidence type="ECO:0000256" key="1">
    <source>
        <dbReference type="ARBA" id="ARBA00004388"/>
    </source>
</evidence>
<evidence type="ECO:0000256" key="11">
    <source>
        <dbReference type="PIRSR" id="PIRSR639901-1"/>
    </source>
</evidence>
<evidence type="ECO:0000256" key="6">
    <source>
        <dbReference type="ARBA" id="ARBA00022519"/>
    </source>
</evidence>
<dbReference type="GO" id="GO:0009244">
    <property type="term" value="P:lipopolysaccharide core region biosynthetic process"/>
    <property type="evidence" value="ECO:0007669"/>
    <property type="project" value="UniProtKB-UniRule"/>
</dbReference>
<dbReference type="FunFam" id="3.40.50.11720:FF:000001">
    <property type="entry name" value="3-deoxy-D-manno-octulosonic acid transferase"/>
    <property type="match status" value="1"/>
</dbReference>
<dbReference type="NCBIfam" id="NF004388">
    <property type="entry name" value="PRK05749.1-4"/>
    <property type="match status" value="1"/>
</dbReference>
<dbReference type="Gene3D" id="3.40.50.11720">
    <property type="entry name" value="3-Deoxy-D-manno-octulosonic-acid transferase, N-terminal domain"/>
    <property type="match status" value="1"/>
</dbReference>
<dbReference type="Pfam" id="PF04413">
    <property type="entry name" value="Glycos_transf_N"/>
    <property type="match status" value="1"/>
</dbReference>
<feature type="active site" description="Proton acceptor" evidence="11">
    <location>
        <position position="63"/>
    </location>
</feature>
<evidence type="ECO:0000256" key="5">
    <source>
        <dbReference type="ARBA" id="ARBA00019077"/>
    </source>
</evidence>
<accession>A0AAU8BJ38</accession>
<protein>
    <recommendedName>
        <fullName evidence="5 13">3-deoxy-D-manno-octulosonic acid transferase</fullName>
        <shortName evidence="13">Kdo transferase</shortName>
        <ecNumber evidence="4 13">2.4.99.12</ecNumber>
    </recommendedName>
    <alternativeName>
        <fullName evidence="9 13">Lipid IV(A) 3-deoxy-D-manno-octulosonic acid transferase</fullName>
    </alternativeName>
</protein>
<dbReference type="SUPFAM" id="SSF53756">
    <property type="entry name" value="UDP-Glycosyltransferase/glycogen phosphorylase"/>
    <property type="match status" value="1"/>
</dbReference>
<keyword evidence="6" id="KW-0997">Cell inner membrane</keyword>
<evidence type="ECO:0000256" key="3">
    <source>
        <dbReference type="ARBA" id="ARBA00006380"/>
    </source>
</evidence>
<dbReference type="GO" id="GO:0009245">
    <property type="term" value="P:lipid A biosynthetic process"/>
    <property type="evidence" value="ECO:0007669"/>
    <property type="project" value="TreeGrafter"/>
</dbReference>
<dbReference type="AlphaFoldDB" id="A0AAU8BJ38"/>
<evidence type="ECO:0000259" key="15">
    <source>
        <dbReference type="Pfam" id="PF04413"/>
    </source>
</evidence>
<comment type="function">
    <text evidence="13">Involved in lipopolysaccharide (LPS) biosynthesis. Catalyzes the transfer of 3-deoxy-D-manno-octulosonate (Kdo) residue(s) from CMP-Kdo to lipid IV(A), the tetraacyldisaccharide-1,4'-bisphosphate precursor of lipid A.</text>
</comment>
<evidence type="ECO:0000256" key="2">
    <source>
        <dbReference type="ARBA" id="ARBA00004713"/>
    </source>
</evidence>
<evidence type="ECO:0000256" key="12">
    <source>
        <dbReference type="PIRSR" id="PIRSR639901-2"/>
    </source>
</evidence>
<dbReference type="InterPro" id="IPR007507">
    <property type="entry name" value="Glycos_transf_N"/>
</dbReference>
<dbReference type="InterPro" id="IPR001296">
    <property type="entry name" value="Glyco_trans_1"/>
</dbReference>
<dbReference type="PANTHER" id="PTHR42755">
    <property type="entry name" value="3-DEOXY-MANNO-OCTULOSONATE CYTIDYLYLTRANSFERASE"/>
    <property type="match status" value="1"/>
</dbReference>
<evidence type="ECO:0000313" key="16">
    <source>
        <dbReference type="EMBL" id="XCD16336.1"/>
    </source>
</evidence>
<reference evidence="16" key="1">
    <citation type="submission" date="2023-01" db="EMBL/GenBank/DDBJ databases">
        <title>Vibrio sp. CB1-14 genome sequencing.</title>
        <authorList>
            <person name="Otstavnykh N."/>
            <person name="Isaeva M."/>
            <person name="Meleshko D."/>
        </authorList>
    </citation>
    <scope>NUCLEOTIDE SEQUENCE</scope>
    <source>
        <strain evidence="16">CB1-14</strain>
    </source>
</reference>
<comment type="subcellular location">
    <subcellularLocation>
        <location evidence="1">Cell inner membrane</location>
        <topology evidence="1">Single-pass membrane protein</topology>
        <orientation evidence="1">Cytoplasmic side</orientation>
    </subcellularLocation>
    <subcellularLocation>
        <location evidence="13">Cell membrane</location>
    </subcellularLocation>
</comment>
<keyword evidence="13" id="KW-0812">Transmembrane</keyword>
<dbReference type="InterPro" id="IPR039901">
    <property type="entry name" value="Kdotransferase"/>
</dbReference>
<keyword evidence="16" id="KW-0328">Glycosyltransferase</keyword>
<dbReference type="RefSeq" id="WP_353497619.1">
    <property type="nucleotide sequence ID" value="NZ_CP115920.1"/>
</dbReference>